<evidence type="ECO:0000256" key="4">
    <source>
        <dbReference type="ARBA" id="ARBA00022960"/>
    </source>
</evidence>
<evidence type="ECO:0000256" key="3">
    <source>
        <dbReference type="ARBA" id="ARBA00022679"/>
    </source>
</evidence>
<dbReference type="Pfam" id="PF13645">
    <property type="entry name" value="YkuD_2"/>
    <property type="match status" value="1"/>
</dbReference>
<keyword evidence="9" id="KW-1185">Reference proteome</keyword>
<keyword evidence="3" id="KW-0808">Transferase</keyword>
<feature type="chain" id="PRO_5047428755" evidence="7">
    <location>
        <begin position="29"/>
        <end position="243"/>
    </location>
</feature>
<evidence type="ECO:0000256" key="6">
    <source>
        <dbReference type="ARBA" id="ARBA00023316"/>
    </source>
</evidence>
<evidence type="ECO:0000313" key="9">
    <source>
        <dbReference type="Proteomes" id="UP000313645"/>
    </source>
</evidence>
<dbReference type="PANTHER" id="PTHR38477">
    <property type="entry name" value="HYPOTHETICAL EXPORTED PROTEIN"/>
    <property type="match status" value="1"/>
</dbReference>
<reference evidence="8 9" key="1">
    <citation type="submission" date="2019-02" db="EMBL/GenBank/DDBJ databases">
        <title>Marinobacter halodurans sp. nov., a marine bacterium isolated from sea tidal flat.</title>
        <authorList>
            <person name="Yoo Y."/>
            <person name="Lee D.W."/>
            <person name="Kim B.S."/>
            <person name="Kim J.-J."/>
        </authorList>
    </citation>
    <scope>NUCLEOTIDE SEQUENCE [LARGE SCALE GENOMIC DNA]</scope>
    <source>
        <strain evidence="8 9">YJ-S3-2</strain>
    </source>
</reference>
<sequence>MIDRRLQRVLAVVLGVLFSQLLALQSHAAAFDKALYNKLSKAAPNLSHKVLQQALQASECAVSHGIRSPKRLAVIDFSLPSSEKRLWLLDLETGALVLRGLVAHGKNSGMTEATAFSNVEGSFQSSIGLFQAGETYRGRHGYALRLDGLEKGVNDLARQRAIVIHGAEYVAQSWVQRYGRIGRSHGCPAVSNKVIRQVVDNLKGGQLVFTYYPDQEWLQSSSFLHCGSTRMAGADDRGDDSNI</sequence>
<keyword evidence="4" id="KW-0133">Cell shape</keyword>
<evidence type="ECO:0000256" key="7">
    <source>
        <dbReference type="SAM" id="SignalP"/>
    </source>
</evidence>
<evidence type="ECO:0000256" key="1">
    <source>
        <dbReference type="ARBA" id="ARBA00004752"/>
    </source>
</evidence>
<dbReference type="PANTHER" id="PTHR38477:SF1">
    <property type="entry name" value="MUREIN L,D-TRANSPEPTIDASE CATALYTIC DOMAIN FAMILY PROTEIN"/>
    <property type="match status" value="1"/>
</dbReference>
<accession>A0ABY1ZNN8</accession>
<gene>
    <name evidence="8" type="ORF">EZI54_12085</name>
</gene>
<dbReference type="EMBL" id="SJDL01000017">
    <property type="protein sequence ID" value="TBW55187.1"/>
    <property type="molecule type" value="Genomic_DNA"/>
</dbReference>
<dbReference type="Gene3D" id="2.40.440.10">
    <property type="entry name" value="L,D-transpeptidase catalytic domain-like"/>
    <property type="match status" value="1"/>
</dbReference>
<organism evidence="8 9">
    <name type="scientific">Marinobacter halodurans</name>
    <dbReference type="NCBI Taxonomy" id="2528979"/>
    <lineage>
        <taxon>Bacteria</taxon>
        <taxon>Pseudomonadati</taxon>
        <taxon>Pseudomonadota</taxon>
        <taxon>Gammaproteobacteria</taxon>
        <taxon>Pseudomonadales</taxon>
        <taxon>Marinobacteraceae</taxon>
        <taxon>Marinobacter</taxon>
    </lineage>
</organism>
<dbReference type="CDD" id="cd16913">
    <property type="entry name" value="YkuD_like"/>
    <property type="match status" value="1"/>
</dbReference>
<dbReference type="Proteomes" id="UP000313645">
    <property type="component" value="Unassembled WGS sequence"/>
</dbReference>
<dbReference type="SUPFAM" id="SSF141523">
    <property type="entry name" value="L,D-transpeptidase catalytic domain-like"/>
    <property type="match status" value="1"/>
</dbReference>
<keyword evidence="5" id="KW-0573">Peptidoglycan synthesis</keyword>
<dbReference type="InterPro" id="IPR038063">
    <property type="entry name" value="Transpep_catalytic_dom"/>
</dbReference>
<evidence type="ECO:0000313" key="8">
    <source>
        <dbReference type="EMBL" id="TBW55187.1"/>
    </source>
</evidence>
<dbReference type="InterPro" id="IPR032676">
    <property type="entry name" value="YkuD_2"/>
</dbReference>
<dbReference type="RefSeq" id="WP_131482143.1">
    <property type="nucleotide sequence ID" value="NZ_SJDL01000017.1"/>
</dbReference>
<comment type="caution">
    <text evidence="8">The sequence shown here is derived from an EMBL/GenBank/DDBJ whole genome shotgun (WGS) entry which is preliminary data.</text>
</comment>
<comment type="similarity">
    <text evidence="2">Belongs to the YkuD family.</text>
</comment>
<name>A0ABY1ZNN8_9GAMM</name>
<feature type="signal peptide" evidence="7">
    <location>
        <begin position="1"/>
        <end position="28"/>
    </location>
</feature>
<evidence type="ECO:0000256" key="2">
    <source>
        <dbReference type="ARBA" id="ARBA00005992"/>
    </source>
</evidence>
<keyword evidence="6" id="KW-0961">Cell wall biogenesis/degradation</keyword>
<protein>
    <submittedName>
        <fullName evidence="8">Murein L,D-transpeptidase catalytic domain family protein</fullName>
    </submittedName>
</protein>
<comment type="pathway">
    <text evidence="1">Cell wall biogenesis; peptidoglycan biosynthesis.</text>
</comment>
<evidence type="ECO:0000256" key="5">
    <source>
        <dbReference type="ARBA" id="ARBA00022984"/>
    </source>
</evidence>
<keyword evidence="7" id="KW-0732">Signal</keyword>
<dbReference type="InterPro" id="IPR005490">
    <property type="entry name" value="LD_TPept_cat_dom"/>
</dbReference>
<proteinExistence type="inferred from homology"/>